<dbReference type="InterPro" id="IPR054030">
    <property type="entry name" value="Gp5_Vgr_C"/>
</dbReference>
<evidence type="ECO:0000259" key="3">
    <source>
        <dbReference type="Pfam" id="PF22178"/>
    </source>
</evidence>
<keyword evidence="5" id="KW-1185">Reference proteome</keyword>
<dbReference type="Gene3D" id="2.30.110.50">
    <property type="match status" value="1"/>
</dbReference>
<accession>A0ABZ2K9C8</accession>
<gene>
    <name evidence="4" type="primary">vgrG</name>
    <name evidence="4" type="ORF">LZC95_00390</name>
</gene>
<dbReference type="SUPFAM" id="SSF69255">
    <property type="entry name" value="gp5 N-terminal domain-like"/>
    <property type="match status" value="1"/>
</dbReference>
<evidence type="ECO:0000313" key="4">
    <source>
        <dbReference type="EMBL" id="WXA95297.1"/>
    </source>
</evidence>
<dbReference type="Pfam" id="PF22178">
    <property type="entry name" value="Gp5_trimer_C"/>
    <property type="match status" value="1"/>
</dbReference>
<dbReference type="Gene3D" id="4.10.220.110">
    <property type="match status" value="1"/>
</dbReference>
<dbReference type="Pfam" id="PF04717">
    <property type="entry name" value="Phage_base_V"/>
    <property type="match status" value="1"/>
</dbReference>
<dbReference type="Pfam" id="PF05954">
    <property type="entry name" value="Phage_GPD"/>
    <property type="match status" value="1"/>
</dbReference>
<dbReference type="Proteomes" id="UP001379533">
    <property type="component" value="Chromosome"/>
</dbReference>
<evidence type="ECO:0000259" key="2">
    <source>
        <dbReference type="Pfam" id="PF04717"/>
    </source>
</evidence>
<dbReference type="InterPro" id="IPR006533">
    <property type="entry name" value="T6SS_Vgr_RhsGE"/>
</dbReference>
<dbReference type="SUPFAM" id="SSF69349">
    <property type="entry name" value="Phage fibre proteins"/>
    <property type="match status" value="1"/>
</dbReference>
<dbReference type="NCBIfam" id="TIGR03361">
    <property type="entry name" value="VI_Rhs_Vgr"/>
    <property type="match status" value="1"/>
</dbReference>
<dbReference type="InterPro" id="IPR017847">
    <property type="entry name" value="T6SS_RhsGE_Vgr_subset"/>
</dbReference>
<dbReference type="Gene3D" id="3.55.50.10">
    <property type="entry name" value="Baseplate protein-like domains"/>
    <property type="match status" value="1"/>
</dbReference>
<name>A0ABZ2K9C8_9BACT</name>
<sequence>MANSGNVANIFGTIHEDLAFQLTVTDLDANLLRVASFRAVEELSTLFRYTVVVGTDPEAVPQLEEALGRDATFVIERDGKPVRRVNGIVTDVSPDGAFIGKSQARVVFTLEPRMANLRYGGGFRIFQDKAVHEIIEELCKPEQIECLWYVRPVPQKRTYCTQFDESDYEFIARLASEEGMHFFFKHEEQKTSLVFVNEPKGYEEIEPDLSISFNETQGAVSDEHVRSIQRSQRIRIGAFEHRDYNFLEPGKSLVARAETAGKETTGNSHKREWRDYPGRFVDKDGVGKPLAQQRLDEVRSDASMMTGTAYSVRFVAGSTFALSGHREDGFNRALLLTRVELEGSVQGAIHDAGGFRGSLGLTSFVAVPAEVPIRPARVSKPPSRIQSARVVGPKDGDPFVDDSGRVKVQFFWDRDGKFDEKSSCWIRMMTPVAHADEGFWQAHKVGSEVIVGFIDDDIDRPLIMGAVYNTVQAQPHPLPAQVAKSTWKTKSIPGNAGFNEITQDNTAGRENLFMHAQKDRTTVVLRNHAETVGANQTSTIGANQTVTVGANQTISVGAARTVNVGAAHSVTVAADETNTVEGKRTEKVNTGEDVTVKAGRTHTVETGDDKVEVKAGDRNEIFNLNRDVKVTLADSLKAQSKSEDVATTYVSKAGAMMHVHRDGAEQLLLMPGSATLSTTFASITLAENKIVLQVGGSSISLAQDGTIELMASKKIVSSVAGSSVTVDTSKSAVAGASVEVNAIGQAKIQGAIVKIN</sequence>
<comment type="similarity">
    <text evidence="1">Belongs to the VgrG protein family.</text>
</comment>
<dbReference type="SUPFAM" id="SSF69279">
    <property type="entry name" value="Phage tail proteins"/>
    <property type="match status" value="2"/>
</dbReference>
<dbReference type="NCBIfam" id="TIGR01646">
    <property type="entry name" value="vgr_GE"/>
    <property type="match status" value="1"/>
</dbReference>
<organism evidence="4 5">
    <name type="scientific">Pendulispora brunnea</name>
    <dbReference type="NCBI Taxonomy" id="2905690"/>
    <lineage>
        <taxon>Bacteria</taxon>
        <taxon>Pseudomonadati</taxon>
        <taxon>Myxococcota</taxon>
        <taxon>Myxococcia</taxon>
        <taxon>Myxococcales</taxon>
        <taxon>Sorangiineae</taxon>
        <taxon>Pendulisporaceae</taxon>
        <taxon>Pendulispora</taxon>
    </lineage>
</organism>
<dbReference type="InterPro" id="IPR006531">
    <property type="entry name" value="Gp5/Vgr_OB"/>
</dbReference>
<dbReference type="Gene3D" id="2.40.50.230">
    <property type="entry name" value="Gp5 N-terminal domain"/>
    <property type="match status" value="1"/>
</dbReference>
<evidence type="ECO:0000313" key="5">
    <source>
        <dbReference type="Proteomes" id="UP001379533"/>
    </source>
</evidence>
<reference evidence="4 5" key="1">
    <citation type="submission" date="2021-12" db="EMBL/GenBank/DDBJ databases">
        <title>Discovery of the Pendulisporaceae a myxobacterial family with distinct sporulation behavior and unique specialized metabolism.</title>
        <authorList>
            <person name="Garcia R."/>
            <person name="Popoff A."/>
            <person name="Bader C.D."/>
            <person name="Loehr J."/>
            <person name="Walesch S."/>
            <person name="Walt C."/>
            <person name="Boldt J."/>
            <person name="Bunk B."/>
            <person name="Haeckl F.J.F.P.J."/>
            <person name="Gunesch A.P."/>
            <person name="Birkelbach J."/>
            <person name="Nuebel U."/>
            <person name="Pietschmann T."/>
            <person name="Bach T."/>
            <person name="Mueller R."/>
        </authorList>
    </citation>
    <scope>NUCLEOTIDE SEQUENCE [LARGE SCALE GENOMIC DNA]</scope>
    <source>
        <strain evidence="4 5">MSr12523</strain>
    </source>
</reference>
<feature type="domain" description="Gp5/Type VI secretion system Vgr protein OB-fold" evidence="2">
    <location>
        <begin position="401"/>
        <end position="468"/>
    </location>
</feature>
<dbReference type="EMBL" id="CP089982">
    <property type="protein sequence ID" value="WXA95297.1"/>
    <property type="molecule type" value="Genomic_DNA"/>
</dbReference>
<feature type="domain" description="Gp5/Type VI secretion system Vgr C-terminal trimerisation" evidence="3">
    <location>
        <begin position="485"/>
        <end position="596"/>
    </location>
</feature>
<proteinExistence type="inferred from homology"/>
<evidence type="ECO:0000256" key="1">
    <source>
        <dbReference type="ARBA" id="ARBA00005558"/>
    </source>
</evidence>
<protein>
    <submittedName>
        <fullName evidence="4">Type VI secretion system tip protein VgrG</fullName>
    </submittedName>
</protein>
<dbReference type="RefSeq" id="WP_394845904.1">
    <property type="nucleotide sequence ID" value="NZ_CP089982.1"/>
</dbReference>
<dbReference type="InterPro" id="IPR037026">
    <property type="entry name" value="Vgr_OB-fold_dom_sf"/>
</dbReference>